<feature type="compositionally biased region" description="Polar residues" evidence="1">
    <location>
        <begin position="158"/>
        <end position="171"/>
    </location>
</feature>
<organism evidence="2 3">
    <name type="scientific">Discina gigas</name>
    <dbReference type="NCBI Taxonomy" id="1032678"/>
    <lineage>
        <taxon>Eukaryota</taxon>
        <taxon>Fungi</taxon>
        <taxon>Dikarya</taxon>
        <taxon>Ascomycota</taxon>
        <taxon>Pezizomycotina</taxon>
        <taxon>Pezizomycetes</taxon>
        <taxon>Pezizales</taxon>
        <taxon>Discinaceae</taxon>
        <taxon>Discina</taxon>
    </lineage>
</organism>
<keyword evidence="3" id="KW-1185">Reference proteome</keyword>
<evidence type="ECO:0000256" key="1">
    <source>
        <dbReference type="SAM" id="MobiDB-lite"/>
    </source>
</evidence>
<comment type="caution">
    <text evidence="2">The sequence shown here is derived from an EMBL/GenBank/DDBJ whole genome shotgun (WGS) entry which is preliminary data.</text>
</comment>
<dbReference type="EMBL" id="JBBBZM010000074">
    <property type="protein sequence ID" value="KAL0635263.1"/>
    <property type="molecule type" value="Genomic_DNA"/>
</dbReference>
<feature type="compositionally biased region" description="Basic and acidic residues" evidence="1">
    <location>
        <begin position="198"/>
        <end position="208"/>
    </location>
</feature>
<reference evidence="2 3" key="1">
    <citation type="submission" date="2024-02" db="EMBL/GenBank/DDBJ databases">
        <title>Discinaceae phylogenomics.</title>
        <authorList>
            <person name="Dirks A.C."/>
            <person name="James T.Y."/>
        </authorList>
    </citation>
    <scope>NUCLEOTIDE SEQUENCE [LARGE SCALE GENOMIC DNA]</scope>
    <source>
        <strain evidence="2 3">ACD0624</strain>
    </source>
</reference>
<evidence type="ECO:0000313" key="3">
    <source>
        <dbReference type="Proteomes" id="UP001447188"/>
    </source>
</evidence>
<accession>A0ABR3GH34</accession>
<feature type="compositionally biased region" description="Polar residues" evidence="1">
    <location>
        <begin position="187"/>
        <end position="197"/>
    </location>
</feature>
<feature type="region of interest" description="Disordered" evidence="1">
    <location>
        <begin position="54"/>
        <end position="128"/>
    </location>
</feature>
<feature type="region of interest" description="Disordered" evidence="1">
    <location>
        <begin position="147"/>
        <end position="217"/>
    </location>
</feature>
<gene>
    <name evidence="2" type="ORF">Q9L58_005829</name>
</gene>
<sequence>MIQCTPDNGTGEPSAKSQGVVYLWSAAWSQPRAVTVPMDRLSGNTWARWILTAPPTSNTATTSSTASTSPQPWGHSGVDRRSRSPEKDVDKKPMLMFGDKDGYTVGWVDDEPVPEEEGNGDSSVNDRYGFPLAGKRSWDPADWEYYSSNNVPPRRALSSASQVTKSYIQQENRGSNSRGGLGSVSVEASSSRAQSNGKEGDDSFEYKSRGQNIRVRS</sequence>
<dbReference type="Proteomes" id="UP001447188">
    <property type="component" value="Unassembled WGS sequence"/>
</dbReference>
<feature type="compositionally biased region" description="Acidic residues" evidence="1">
    <location>
        <begin position="108"/>
        <end position="119"/>
    </location>
</feature>
<protein>
    <submittedName>
        <fullName evidence="2">Uncharacterized protein</fullName>
    </submittedName>
</protein>
<proteinExistence type="predicted"/>
<evidence type="ECO:0000313" key="2">
    <source>
        <dbReference type="EMBL" id="KAL0635263.1"/>
    </source>
</evidence>
<feature type="compositionally biased region" description="Basic and acidic residues" evidence="1">
    <location>
        <begin position="77"/>
        <end position="102"/>
    </location>
</feature>
<feature type="compositionally biased region" description="Low complexity" evidence="1">
    <location>
        <begin position="54"/>
        <end position="70"/>
    </location>
</feature>
<name>A0ABR3GH34_9PEZI</name>